<evidence type="ECO:0000313" key="2">
    <source>
        <dbReference type="EMBL" id="NBI08169.1"/>
    </source>
</evidence>
<evidence type="ECO:0000313" key="3">
    <source>
        <dbReference type="Proteomes" id="UP000467132"/>
    </source>
</evidence>
<name>A0A845R2H5_9CLOT</name>
<organism evidence="2 3">
    <name type="scientific">Senegalia massiliensis</name>
    <dbReference type="NCBI Taxonomy" id="1720316"/>
    <lineage>
        <taxon>Bacteria</taxon>
        <taxon>Bacillati</taxon>
        <taxon>Bacillota</taxon>
        <taxon>Clostridia</taxon>
        <taxon>Eubacteriales</taxon>
        <taxon>Clostridiaceae</taxon>
        <taxon>Senegalia</taxon>
    </lineage>
</organism>
<feature type="transmembrane region" description="Helical" evidence="1">
    <location>
        <begin position="135"/>
        <end position="157"/>
    </location>
</feature>
<dbReference type="RefSeq" id="WP_160198635.1">
    <property type="nucleotide sequence ID" value="NZ_QXXA01000023.1"/>
</dbReference>
<dbReference type="Proteomes" id="UP000467132">
    <property type="component" value="Unassembled WGS sequence"/>
</dbReference>
<evidence type="ECO:0000256" key="1">
    <source>
        <dbReference type="SAM" id="Phobius"/>
    </source>
</evidence>
<proteinExistence type="predicted"/>
<keyword evidence="1" id="KW-0812">Transmembrane</keyword>
<protein>
    <submittedName>
        <fullName evidence="2">Uncharacterized protein</fullName>
    </submittedName>
</protein>
<keyword evidence="3" id="KW-1185">Reference proteome</keyword>
<reference evidence="2 3" key="1">
    <citation type="submission" date="2018-08" db="EMBL/GenBank/DDBJ databases">
        <title>Murine metabolic-syndrome-specific gut microbial biobank.</title>
        <authorList>
            <person name="Liu C."/>
        </authorList>
    </citation>
    <scope>NUCLEOTIDE SEQUENCE [LARGE SCALE GENOMIC DNA]</scope>
    <source>
        <strain evidence="2 3">583</strain>
    </source>
</reference>
<comment type="caution">
    <text evidence="2">The sequence shown here is derived from an EMBL/GenBank/DDBJ whole genome shotgun (WGS) entry which is preliminary data.</text>
</comment>
<keyword evidence="1" id="KW-1133">Transmembrane helix</keyword>
<gene>
    <name evidence="2" type="ORF">D3Z33_15020</name>
</gene>
<sequence length="229" mass="25393">MFKRKRIKFLVVIFLVVTLIIGGIAPSFADSGNVFLVDDSKIEVQVINDSSAIISENGERTLITEINNKNQSITTMKNLETGSQDYFLRDEIKGTIYSSITGKTIKIDNNIEGIDSKSISPLSTKRFLGRRSIKYGTLAGGLLLSTSGLAKIAAAVLKYFNIPISAGTALIVGVLSGLGVLTLGAIYTKYPRGGLKLDLYEVRKYKMQRGKKYYFWQRTYKNVKHYSVI</sequence>
<dbReference type="AlphaFoldDB" id="A0A845R2H5"/>
<keyword evidence="1" id="KW-0472">Membrane</keyword>
<feature type="transmembrane region" description="Helical" evidence="1">
    <location>
        <begin position="169"/>
        <end position="187"/>
    </location>
</feature>
<accession>A0A845R2H5</accession>
<dbReference type="EMBL" id="QXXA01000023">
    <property type="protein sequence ID" value="NBI08169.1"/>
    <property type="molecule type" value="Genomic_DNA"/>
</dbReference>